<dbReference type="RefSeq" id="WP_203911974.1">
    <property type="nucleotide sequence ID" value="NZ_BONY01000046.1"/>
</dbReference>
<organism evidence="1 2">
    <name type="scientific">Rhizocola hellebori</name>
    <dbReference type="NCBI Taxonomy" id="1392758"/>
    <lineage>
        <taxon>Bacteria</taxon>
        <taxon>Bacillati</taxon>
        <taxon>Actinomycetota</taxon>
        <taxon>Actinomycetes</taxon>
        <taxon>Micromonosporales</taxon>
        <taxon>Micromonosporaceae</taxon>
        <taxon>Rhizocola</taxon>
    </lineage>
</organism>
<dbReference type="Pfam" id="PF13578">
    <property type="entry name" value="Methyltransf_24"/>
    <property type="match status" value="1"/>
</dbReference>
<dbReference type="Gene3D" id="3.40.50.150">
    <property type="entry name" value="Vaccinia Virus protein VP39"/>
    <property type="match status" value="1"/>
</dbReference>
<dbReference type="SUPFAM" id="SSF53335">
    <property type="entry name" value="S-adenosyl-L-methionine-dependent methyltransferases"/>
    <property type="match status" value="1"/>
</dbReference>
<dbReference type="PANTHER" id="PTHR43167:SF1">
    <property type="entry name" value="PUTATIVE (AFU_ORTHOLOGUE AFUA_6G01830)-RELATED"/>
    <property type="match status" value="1"/>
</dbReference>
<reference evidence="1" key="1">
    <citation type="submission" date="2021-01" db="EMBL/GenBank/DDBJ databases">
        <title>Whole genome shotgun sequence of Rhizocola hellebori NBRC 109834.</title>
        <authorList>
            <person name="Komaki H."/>
            <person name="Tamura T."/>
        </authorList>
    </citation>
    <scope>NUCLEOTIDE SEQUENCE</scope>
    <source>
        <strain evidence="1">NBRC 109834</strain>
    </source>
</reference>
<dbReference type="EMBL" id="BONY01000046">
    <property type="protein sequence ID" value="GIH08212.1"/>
    <property type="molecule type" value="Genomic_DNA"/>
</dbReference>
<evidence type="ECO:0000313" key="1">
    <source>
        <dbReference type="EMBL" id="GIH08212.1"/>
    </source>
</evidence>
<proteinExistence type="predicted"/>
<dbReference type="AlphaFoldDB" id="A0A8J3QEN0"/>
<accession>A0A8J3QEN0</accession>
<dbReference type="PANTHER" id="PTHR43167">
    <property type="entry name" value="PUTATIVE (AFU_ORTHOLOGUE AFUA_6G01830)-RELATED"/>
    <property type="match status" value="1"/>
</dbReference>
<keyword evidence="2" id="KW-1185">Reference proteome</keyword>
<gene>
    <name evidence="1" type="ORF">Rhe02_62790</name>
</gene>
<dbReference type="Proteomes" id="UP000612899">
    <property type="component" value="Unassembled WGS sequence"/>
</dbReference>
<dbReference type="InterPro" id="IPR029063">
    <property type="entry name" value="SAM-dependent_MTases_sf"/>
</dbReference>
<name>A0A8J3QEN0_9ACTN</name>
<protein>
    <recommendedName>
        <fullName evidence="3">Methyltransferase domain-containing protein</fullName>
    </recommendedName>
</protein>
<sequence length="194" mass="21224">MEDFPIEIPPIAAKAQAIADRGQWKLSSEPRTGALLRTLAASKPGGRILEVGCGLGVGSGWILAGMDEDARLIGLEVHAKIANICRDLLAVDSRAEVITTDATKWLEEYTGPPFDMIFVDTTDAKFNRRDVLLAHMAPGALLIGDDLLPNDTWTEQHPERVDRFRNEIVTEPDLVVTLMDWASGLMVGTYRKAG</sequence>
<dbReference type="CDD" id="cd02440">
    <property type="entry name" value="AdoMet_MTases"/>
    <property type="match status" value="1"/>
</dbReference>
<comment type="caution">
    <text evidence="1">The sequence shown here is derived from an EMBL/GenBank/DDBJ whole genome shotgun (WGS) entry which is preliminary data.</text>
</comment>
<evidence type="ECO:0008006" key="3">
    <source>
        <dbReference type="Google" id="ProtNLM"/>
    </source>
</evidence>
<evidence type="ECO:0000313" key="2">
    <source>
        <dbReference type="Proteomes" id="UP000612899"/>
    </source>
</evidence>